<protein>
    <submittedName>
        <fullName evidence="2">Uncharacterized protein</fullName>
    </submittedName>
</protein>
<comment type="caution">
    <text evidence="2">The sequence shown here is derived from an EMBL/GenBank/DDBJ whole genome shotgun (WGS) entry which is preliminary data.</text>
</comment>
<dbReference type="Proteomes" id="UP000616201">
    <property type="component" value="Unassembled WGS sequence"/>
</dbReference>
<organism evidence="2 3">
    <name type="scientific">Sphingobacterium hungaricum</name>
    <dbReference type="NCBI Taxonomy" id="2082723"/>
    <lineage>
        <taxon>Bacteria</taxon>
        <taxon>Pseudomonadati</taxon>
        <taxon>Bacteroidota</taxon>
        <taxon>Sphingobacteriia</taxon>
        <taxon>Sphingobacteriales</taxon>
        <taxon>Sphingobacteriaceae</taxon>
        <taxon>Sphingobacterium</taxon>
    </lineage>
</organism>
<accession>A0A928YQG2</accession>
<name>A0A928YQG2_9SPHI</name>
<dbReference type="AlphaFoldDB" id="A0A928YQG2"/>
<evidence type="ECO:0000313" key="2">
    <source>
        <dbReference type="EMBL" id="MBE8714191.1"/>
    </source>
</evidence>
<evidence type="ECO:0000313" key="3">
    <source>
        <dbReference type="Proteomes" id="UP000616201"/>
    </source>
</evidence>
<evidence type="ECO:0000256" key="1">
    <source>
        <dbReference type="SAM" id="Phobius"/>
    </source>
</evidence>
<dbReference type="RefSeq" id="WP_196934362.1">
    <property type="nucleotide sequence ID" value="NZ_MU158697.1"/>
</dbReference>
<feature type="transmembrane region" description="Helical" evidence="1">
    <location>
        <begin position="7"/>
        <end position="27"/>
    </location>
</feature>
<keyword evidence="1" id="KW-1133">Transmembrane helix</keyword>
<keyword evidence="1" id="KW-0472">Membrane</keyword>
<keyword evidence="1" id="KW-0812">Transmembrane</keyword>
<keyword evidence="3" id="KW-1185">Reference proteome</keyword>
<reference evidence="2" key="1">
    <citation type="submission" date="2018-02" db="EMBL/GenBank/DDBJ databases">
        <authorList>
            <person name="Vasarhelyi B.M."/>
            <person name="Deshmukh S."/>
            <person name="Balint B."/>
            <person name="Kukolya J."/>
        </authorList>
    </citation>
    <scope>NUCLEOTIDE SEQUENCE</scope>
    <source>
        <strain evidence="2">KB22</strain>
    </source>
</reference>
<gene>
    <name evidence="2" type="ORF">C4F49_10900</name>
</gene>
<dbReference type="EMBL" id="PRDK01000005">
    <property type="protein sequence ID" value="MBE8714191.1"/>
    <property type="molecule type" value="Genomic_DNA"/>
</dbReference>
<proteinExistence type="predicted"/>
<sequence>MKSVWKWILISLGVLIVIIIGVSWYFANNWKPLVEQKLKDVIHNSTNGLYTLTYDDLDLNLALGNVTLKNAHLIPDSAVYAKLVLAKEAPNNQFNIKLDALKIRRFGLMNILTNKKLSINTIILENADIHLVNEYHAYNDTISTKPKKTLYESVQDVLSSISVKDIKIDNFKFKFTKLADGKSSDILLDSVNINIHDVLLDETSINDSSRLFYTKMVDIHVPKFAYEMPDDIYKASFEDLRLNTQKKNLLLTRVSYAPKMSKANFFKTKNQNVTMAVMNFDTVRIDNIDLKQLLDNQITVAKSVQLKSGAVSLYNDKRFRKVPKNKIGNSPHQQLMKMKSLLSIDTVYVDDVDILYGEFSAKYNQEGIITFNHATGILTNVTNDSLRLSKDKFMRADLTAKIMKSGTLKAQFGFDMLSKTGFYTYKGSLGPMQATAYNKILRPLLNVEIASGNVKSVRFDMQGTDTKNWGDFRFDYDNLKIKLLNEPDAEKKSSKKVISFIVNNIIINDSNPDANEVYHTGKINYTRNPQHTFFKTLWQSLLEGIKQCAGISPEREARLMGAAKDVKNASKETQGALKKTGSFIKGIFKKNDKEEK</sequence>